<dbReference type="EMBL" id="BARS01032538">
    <property type="protein sequence ID" value="GAG15839.1"/>
    <property type="molecule type" value="Genomic_DNA"/>
</dbReference>
<dbReference type="InterPro" id="IPR011050">
    <property type="entry name" value="Pectin_lyase_fold/virulence"/>
</dbReference>
<organism evidence="2">
    <name type="scientific">marine sediment metagenome</name>
    <dbReference type="NCBI Taxonomy" id="412755"/>
    <lineage>
        <taxon>unclassified sequences</taxon>
        <taxon>metagenomes</taxon>
        <taxon>ecological metagenomes</taxon>
    </lineage>
</organism>
<sequence>AGSSSIISYADNNPILTVSGNFCRIEKIRVEGNDVGFAQVGIALSGSIQSTVTGCWIEDCGAIGIDVRGSLNCIITENICHSNGWDGIMVFGSNRCIVTENISSSNGREGIHITSVSTLVAHNQCYQNTENGIEISGFGDYNSLTGNYCQLNTGWGISISNVGSAWNIVTSNYFLTNTAGGFNDGGTNTQVGHNVTQ</sequence>
<feature type="non-terminal residue" evidence="2">
    <location>
        <position position="1"/>
    </location>
</feature>
<dbReference type="NCBIfam" id="TIGR03804">
    <property type="entry name" value="para_beta_helix"/>
    <property type="match status" value="2"/>
</dbReference>
<dbReference type="Gene3D" id="2.160.20.10">
    <property type="entry name" value="Single-stranded right-handed beta-helix, Pectin lyase-like"/>
    <property type="match status" value="1"/>
</dbReference>
<reference evidence="2" key="1">
    <citation type="journal article" date="2014" name="Front. Microbiol.">
        <title>High frequency of phylogenetically diverse reductive dehalogenase-homologous genes in deep subseafloor sedimentary metagenomes.</title>
        <authorList>
            <person name="Kawai M."/>
            <person name="Futagami T."/>
            <person name="Toyoda A."/>
            <person name="Takaki Y."/>
            <person name="Nishi S."/>
            <person name="Hori S."/>
            <person name="Arai W."/>
            <person name="Tsubouchi T."/>
            <person name="Morono Y."/>
            <person name="Uchiyama I."/>
            <person name="Ito T."/>
            <person name="Fujiyama A."/>
            <person name="Inagaki F."/>
            <person name="Takami H."/>
        </authorList>
    </citation>
    <scope>NUCLEOTIDE SEQUENCE</scope>
    <source>
        <strain evidence="2">Expedition CK06-06</strain>
    </source>
</reference>
<accession>X0VCH2</accession>
<comment type="caution">
    <text evidence="2">The sequence shown here is derived from an EMBL/GenBank/DDBJ whole genome shotgun (WGS) entry which is preliminary data.</text>
</comment>
<name>X0VCH2_9ZZZZ</name>
<evidence type="ECO:0000313" key="2">
    <source>
        <dbReference type="EMBL" id="GAG15839.1"/>
    </source>
</evidence>
<feature type="domain" description="Periplasmic copper-binding protein NosD beta helix" evidence="1">
    <location>
        <begin position="26"/>
        <end position="185"/>
    </location>
</feature>
<gene>
    <name evidence="2" type="ORF">S01H1_50495</name>
</gene>
<dbReference type="SUPFAM" id="SSF51126">
    <property type="entry name" value="Pectin lyase-like"/>
    <property type="match status" value="1"/>
</dbReference>
<proteinExistence type="predicted"/>
<dbReference type="InterPro" id="IPR012334">
    <property type="entry name" value="Pectin_lyas_fold"/>
</dbReference>
<dbReference type="InterPro" id="IPR006626">
    <property type="entry name" value="PbH1"/>
</dbReference>
<dbReference type="InterPro" id="IPR007742">
    <property type="entry name" value="NosD_dom"/>
</dbReference>
<protein>
    <recommendedName>
        <fullName evidence="1">Periplasmic copper-binding protein NosD beta helix domain-containing protein</fullName>
    </recommendedName>
</protein>
<dbReference type="AlphaFoldDB" id="X0VCH2"/>
<dbReference type="InterPro" id="IPR022441">
    <property type="entry name" value="Para_beta_helix_rpt-2"/>
</dbReference>
<evidence type="ECO:0000259" key="1">
    <source>
        <dbReference type="Pfam" id="PF05048"/>
    </source>
</evidence>
<dbReference type="Pfam" id="PF05048">
    <property type="entry name" value="NosD"/>
    <property type="match status" value="1"/>
</dbReference>
<dbReference type="SMART" id="SM00710">
    <property type="entry name" value="PbH1"/>
    <property type="match status" value="6"/>
</dbReference>